<dbReference type="InterPro" id="IPR012347">
    <property type="entry name" value="Ferritin-like"/>
</dbReference>
<dbReference type="AlphaFoldDB" id="A0A7S0ZAP7"/>
<name>A0A7S0ZAP7_9RHOD</name>
<reference evidence="2" key="1">
    <citation type="submission" date="2021-01" db="EMBL/GenBank/DDBJ databases">
        <authorList>
            <person name="Corre E."/>
            <person name="Pelletier E."/>
            <person name="Niang G."/>
            <person name="Scheremetjew M."/>
            <person name="Finn R."/>
            <person name="Kale V."/>
            <person name="Holt S."/>
            <person name="Cochrane G."/>
            <person name="Meng A."/>
            <person name="Brown T."/>
            <person name="Cohen L."/>
        </authorList>
    </citation>
    <scope>NUCLEOTIDE SEQUENCE</scope>
    <source>
        <strain evidence="2">CCMP3278</strain>
    </source>
</reference>
<gene>
    <name evidence="2" type="ORF">TOLI1172_LOCUS411</name>
</gene>
<dbReference type="InterPro" id="IPR005183">
    <property type="entry name" value="DUF305_CopM-like"/>
</dbReference>
<accession>A0A7S0ZAP7</accession>
<organism evidence="2">
    <name type="scientific">Timspurckia oligopyrenoides</name>
    <dbReference type="NCBI Taxonomy" id="708627"/>
    <lineage>
        <taxon>Eukaryota</taxon>
        <taxon>Rhodophyta</taxon>
        <taxon>Bangiophyceae</taxon>
        <taxon>Porphyridiales</taxon>
        <taxon>Porphyridiaceae</taxon>
        <taxon>Timspurckia</taxon>
    </lineage>
</organism>
<dbReference type="Gene3D" id="1.20.1260.10">
    <property type="match status" value="1"/>
</dbReference>
<dbReference type="PANTHER" id="PTHR36933:SF1">
    <property type="entry name" value="SLL0788 PROTEIN"/>
    <property type="match status" value="1"/>
</dbReference>
<dbReference type="Pfam" id="PF03713">
    <property type="entry name" value="DUF305"/>
    <property type="match status" value="1"/>
</dbReference>
<sequence length="267" mass="29454">MVFVCNQTGLFGECMSALDCAMHEEMRTTQSDDNRVTFVDQMIPHHLNAVNMAKALLKANAEDLDEEFTNLLWEIINTQNMQVTYMRKFLESQGLRDGDHICGENMCQSHDTDGATVTPESSPTPTPAPACIEAEWIEMRGLEKVHAHDGIGELLCIVGLDMLPCGTPDHVLELSVGLRTYAEVCAERECFTKTARFNGVLHADSHLLPSQFGVRLTTVTHRGSVWSGIENRVVVSAQKVGSRHINAALTYLQQRSTQALGPVSGKN</sequence>
<dbReference type="EMBL" id="HBFP01000552">
    <property type="protein sequence ID" value="CAD8816023.1"/>
    <property type="molecule type" value="Transcribed_RNA"/>
</dbReference>
<protein>
    <recommendedName>
        <fullName evidence="1">DUF305 domain-containing protein</fullName>
    </recommendedName>
</protein>
<dbReference type="PANTHER" id="PTHR36933">
    <property type="entry name" value="SLL0788 PROTEIN"/>
    <property type="match status" value="1"/>
</dbReference>
<evidence type="ECO:0000259" key="1">
    <source>
        <dbReference type="Pfam" id="PF03713"/>
    </source>
</evidence>
<proteinExistence type="predicted"/>
<evidence type="ECO:0000313" key="2">
    <source>
        <dbReference type="EMBL" id="CAD8816023.1"/>
    </source>
</evidence>
<feature type="domain" description="DUF305" evidence="1">
    <location>
        <begin position="28"/>
        <end position="90"/>
    </location>
</feature>